<sequence>MILRSRGSTGPSIAASLPLAPGLVSLRLISSSSSSSKGRRSVVEGNKLETQREIRSKTRQGEGGTQWQCPMRDGPIQIEELAVEIGFWFVN</sequence>
<organism evidence="2 3">
    <name type="scientific">Datura stramonium</name>
    <name type="common">Jimsonweed</name>
    <name type="synonym">Common thornapple</name>
    <dbReference type="NCBI Taxonomy" id="4076"/>
    <lineage>
        <taxon>Eukaryota</taxon>
        <taxon>Viridiplantae</taxon>
        <taxon>Streptophyta</taxon>
        <taxon>Embryophyta</taxon>
        <taxon>Tracheophyta</taxon>
        <taxon>Spermatophyta</taxon>
        <taxon>Magnoliopsida</taxon>
        <taxon>eudicotyledons</taxon>
        <taxon>Gunneridae</taxon>
        <taxon>Pentapetalae</taxon>
        <taxon>asterids</taxon>
        <taxon>lamiids</taxon>
        <taxon>Solanales</taxon>
        <taxon>Solanaceae</taxon>
        <taxon>Solanoideae</taxon>
        <taxon>Datureae</taxon>
        <taxon>Datura</taxon>
    </lineage>
</organism>
<comment type="caution">
    <text evidence="2">The sequence shown here is derived from an EMBL/GenBank/DDBJ whole genome shotgun (WGS) entry which is preliminary data.</text>
</comment>
<dbReference type="EMBL" id="JACEIK010060077">
    <property type="protein sequence ID" value="MCE5167183.1"/>
    <property type="molecule type" value="Genomic_DNA"/>
</dbReference>
<dbReference type="Proteomes" id="UP000823775">
    <property type="component" value="Unassembled WGS sequence"/>
</dbReference>
<proteinExistence type="predicted"/>
<evidence type="ECO:0000256" key="1">
    <source>
        <dbReference type="SAM" id="MobiDB-lite"/>
    </source>
</evidence>
<feature type="region of interest" description="Disordered" evidence="1">
    <location>
        <begin position="31"/>
        <end position="71"/>
    </location>
</feature>
<accession>A0ABS8Y9C9</accession>
<name>A0ABS8Y9C9_DATST</name>
<feature type="compositionally biased region" description="Basic and acidic residues" evidence="1">
    <location>
        <begin position="46"/>
        <end position="60"/>
    </location>
</feature>
<keyword evidence="3" id="KW-1185">Reference proteome</keyword>
<protein>
    <submittedName>
        <fullName evidence="2">Uncharacterized protein</fullName>
    </submittedName>
</protein>
<gene>
    <name evidence="2" type="ORF">HAX54_041602</name>
</gene>
<reference evidence="2 3" key="1">
    <citation type="journal article" date="2021" name="BMC Genomics">
        <title>Datura genome reveals duplications of psychoactive alkaloid biosynthetic genes and high mutation rate following tissue culture.</title>
        <authorList>
            <person name="Rajewski A."/>
            <person name="Carter-House D."/>
            <person name="Stajich J."/>
            <person name="Litt A."/>
        </authorList>
    </citation>
    <scope>NUCLEOTIDE SEQUENCE [LARGE SCALE GENOMIC DNA]</scope>
    <source>
        <strain evidence="2">AR-01</strain>
    </source>
</reference>
<evidence type="ECO:0000313" key="3">
    <source>
        <dbReference type="Proteomes" id="UP000823775"/>
    </source>
</evidence>
<evidence type="ECO:0000313" key="2">
    <source>
        <dbReference type="EMBL" id="MCE5167183.1"/>
    </source>
</evidence>